<comment type="caution">
    <text evidence="2">The sequence shown here is derived from an EMBL/GenBank/DDBJ whole genome shotgun (WGS) entry which is preliminary data.</text>
</comment>
<protein>
    <submittedName>
        <fullName evidence="2">Uncharacterized protein</fullName>
    </submittedName>
</protein>
<gene>
    <name evidence="2" type="ORF">CEXT_88841</name>
</gene>
<proteinExistence type="predicted"/>
<reference evidence="2 3" key="1">
    <citation type="submission" date="2021-06" db="EMBL/GenBank/DDBJ databases">
        <title>Caerostris extrusa draft genome.</title>
        <authorList>
            <person name="Kono N."/>
            <person name="Arakawa K."/>
        </authorList>
    </citation>
    <scope>NUCLEOTIDE SEQUENCE [LARGE SCALE GENOMIC DNA]</scope>
</reference>
<evidence type="ECO:0000313" key="2">
    <source>
        <dbReference type="EMBL" id="GIY99120.1"/>
    </source>
</evidence>
<evidence type="ECO:0000313" key="3">
    <source>
        <dbReference type="Proteomes" id="UP001054945"/>
    </source>
</evidence>
<feature type="compositionally biased region" description="Basic and acidic residues" evidence="1">
    <location>
        <begin position="29"/>
        <end position="38"/>
    </location>
</feature>
<feature type="compositionally biased region" description="Basic and acidic residues" evidence="1">
    <location>
        <begin position="8"/>
        <end position="19"/>
    </location>
</feature>
<evidence type="ECO:0000256" key="1">
    <source>
        <dbReference type="SAM" id="MobiDB-lite"/>
    </source>
</evidence>
<accession>A0AAV4XZG3</accession>
<dbReference type="Proteomes" id="UP001054945">
    <property type="component" value="Unassembled WGS sequence"/>
</dbReference>
<feature type="region of interest" description="Disordered" evidence="1">
    <location>
        <begin position="1"/>
        <end position="44"/>
    </location>
</feature>
<dbReference type="EMBL" id="BPLR01001007">
    <property type="protein sequence ID" value="GIY99120.1"/>
    <property type="molecule type" value="Genomic_DNA"/>
</dbReference>
<sequence length="150" mass="17226">MMYFSQVDEGHQWHPEDHRRQRQSVGEPGHLEPEEGAKRGRRQSTSVSCATALESGASKACWSSQLPTVWHMSACLIMDCEHVIMGVQYSYAVIAVTIKAYFRSSEYGVNLFDVVNFVENYALQRRINALKPESRLMQYWPNALYNLHLT</sequence>
<keyword evidence="3" id="KW-1185">Reference proteome</keyword>
<organism evidence="2 3">
    <name type="scientific">Caerostris extrusa</name>
    <name type="common">Bark spider</name>
    <name type="synonym">Caerostris bankana</name>
    <dbReference type="NCBI Taxonomy" id="172846"/>
    <lineage>
        <taxon>Eukaryota</taxon>
        <taxon>Metazoa</taxon>
        <taxon>Ecdysozoa</taxon>
        <taxon>Arthropoda</taxon>
        <taxon>Chelicerata</taxon>
        <taxon>Arachnida</taxon>
        <taxon>Araneae</taxon>
        <taxon>Araneomorphae</taxon>
        <taxon>Entelegynae</taxon>
        <taxon>Araneoidea</taxon>
        <taxon>Araneidae</taxon>
        <taxon>Caerostris</taxon>
    </lineage>
</organism>
<name>A0AAV4XZG3_CAEEX</name>
<dbReference type="AlphaFoldDB" id="A0AAV4XZG3"/>